<proteinExistence type="predicted"/>
<name>A0A1J5TKX3_9ZZZZ</name>
<reference evidence="2" key="1">
    <citation type="submission" date="2016-10" db="EMBL/GenBank/DDBJ databases">
        <title>Sequence of Gallionella enrichment culture.</title>
        <authorList>
            <person name="Poehlein A."/>
            <person name="Muehling M."/>
            <person name="Daniel R."/>
        </authorList>
    </citation>
    <scope>NUCLEOTIDE SEQUENCE</scope>
</reference>
<gene>
    <name evidence="2" type="ORF">GALL_26520</name>
</gene>
<sequence length="76" mass="8293">MNMTDKPKLKIINGGCADLEQPILKLLLQSFGSADKDRSELDRLTAILHQRANLSVGGGEQVKASGKNNEEQEDTI</sequence>
<accession>A0A1J5TKX3</accession>
<comment type="caution">
    <text evidence="2">The sequence shown here is derived from an EMBL/GenBank/DDBJ whole genome shotgun (WGS) entry which is preliminary data.</text>
</comment>
<evidence type="ECO:0000313" key="2">
    <source>
        <dbReference type="EMBL" id="OIR16832.1"/>
    </source>
</evidence>
<dbReference type="EMBL" id="MLJW01000006">
    <property type="protein sequence ID" value="OIR16832.1"/>
    <property type="molecule type" value="Genomic_DNA"/>
</dbReference>
<feature type="region of interest" description="Disordered" evidence="1">
    <location>
        <begin position="57"/>
        <end position="76"/>
    </location>
</feature>
<evidence type="ECO:0000256" key="1">
    <source>
        <dbReference type="SAM" id="MobiDB-lite"/>
    </source>
</evidence>
<protein>
    <submittedName>
        <fullName evidence="2">Uncharacterized protein</fullName>
    </submittedName>
</protein>
<organism evidence="2">
    <name type="scientific">mine drainage metagenome</name>
    <dbReference type="NCBI Taxonomy" id="410659"/>
    <lineage>
        <taxon>unclassified sequences</taxon>
        <taxon>metagenomes</taxon>
        <taxon>ecological metagenomes</taxon>
    </lineage>
</organism>
<dbReference type="AlphaFoldDB" id="A0A1J5TKX3"/>